<evidence type="ECO:0000313" key="3">
    <source>
        <dbReference type="Proteomes" id="UP000027120"/>
    </source>
</evidence>
<dbReference type="Proteomes" id="UP000027120">
    <property type="component" value="Unassembled WGS sequence"/>
</dbReference>
<proteinExistence type="predicted"/>
<evidence type="ECO:0000313" key="2">
    <source>
        <dbReference type="EMBL" id="KDO70110.1"/>
    </source>
</evidence>
<evidence type="ECO:0000256" key="1">
    <source>
        <dbReference type="SAM" id="MobiDB-lite"/>
    </source>
</evidence>
<feature type="region of interest" description="Disordered" evidence="1">
    <location>
        <begin position="86"/>
        <end position="110"/>
    </location>
</feature>
<sequence>MGPIEAAAREAGTGDMKATPKWKSLSRICLPELELRVTSSLEKKPSVIEPSEAVEEGVIARVVARVGDEALTGGVEAVVGREGGGVAGEKGGTGGAEGAVAAGRAGDPDEVAAGIGNEEEVLRRGAEVEGDEVLAGAGGSAGSDGRFEVVEMGEIKRDGTGGMVSFVEKWEFEIFCGGGGYEEEKRE</sequence>
<reference evidence="2 3" key="1">
    <citation type="submission" date="2014-04" db="EMBL/GenBank/DDBJ databases">
        <authorList>
            <consortium name="International Citrus Genome Consortium"/>
            <person name="Gmitter F."/>
            <person name="Chen C."/>
            <person name="Farmerie W."/>
            <person name="Harkins T."/>
            <person name="Desany B."/>
            <person name="Mohiuddin M."/>
            <person name="Kodira C."/>
            <person name="Borodovsky M."/>
            <person name="Lomsadze A."/>
            <person name="Burns P."/>
            <person name="Jenkins J."/>
            <person name="Prochnik S."/>
            <person name="Shu S."/>
            <person name="Chapman J."/>
            <person name="Pitluck S."/>
            <person name="Schmutz J."/>
            <person name="Rokhsar D."/>
        </authorList>
    </citation>
    <scope>NUCLEOTIDE SEQUENCE</scope>
</reference>
<keyword evidence="3" id="KW-1185">Reference proteome</keyword>
<name>A0A067FVC2_CITSI</name>
<protein>
    <submittedName>
        <fullName evidence="2">Uncharacterized protein</fullName>
    </submittedName>
</protein>
<organism evidence="2 3">
    <name type="scientific">Citrus sinensis</name>
    <name type="common">Sweet orange</name>
    <name type="synonym">Citrus aurantium var. sinensis</name>
    <dbReference type="NCBI Taxonomy" id="2711"/>
    <lineage>
        <taxon>Eukaryota</taxon>
        <taxon>Viridiplantae</taxon>
        <taxon>Streptophyta</taxon>
        <taxon>Embryophyta</taxon>
        <taxon>Tracheophyta</taxon>
        <taxon>Spermatophyta</taxon>
        <taxon>Magnoliopsida</taxon>
        <taxon>eudicotyledons</taxon>
        <taxon>Gunneridae</taxon>
        <taxon>Pentapetalae</taxon>
        <taxon>rosids</taxon>
        <taxon>malvids</taxon>
        <taxon>Sapindales</taxon>
        <taxon>Rutaceae</taxon>
        <taxon>Aurantioideae</taxon>
        <taxon>Citrus</taxon>
    </lineage>
</organism>
<feature type="compositionally biased region" description="Gly residues" evidence="1">
    <location>
        <begin position="86"/>
        <end position="97"/>
    </location>
</feature>
<accession>A0A067FVC2</accession>
<dbReference type="AlphaFoldDB" id="A0A067FVC2"/>
<gene>
    <name evidence="2" type="ORF">CISIN_1g029800mg</name>
</gene>
<dbReference type="EMBL" id="KK784891">
    <property type="protein sequence ID" value="KDO70110.1"/>
    <property type="molecule type" value="Genomic_DNA"/>
</dbReference>
<feature type="region of interest" description="Disordered" evidence="1">
    <location>
        <begin position="1"/>
        <end position="21"/>
    </location>
</feature>